<keyword evidence="6" id="KW-0812">Transmembrane</keyword>
<dbReference type="GO" id="GO:0048040">
    <property type="term" value="F:UDP-glucuronate decarboxylase activity"/>
    <property type="evidence" value="ECO:0007669"/>
    <property type="project" value="UniProtKB-EC"/>
</dbReference>
<dbReference type="PRINTS" id="PR01713">
    <property type="entry name" value="NUCEPIMERASE"/>
</dbReference>
<accession>A0A1U9NJ52</accession>
<dbReference type="UniPathway" id="UPA00796">
    <property type="reaction ID" value="UER00771"/>
</dbReference>
<dbReference type="Pfam" id="PF16363">
    <property type="entry name" value="GDP_Man_Dehyd"/>
    <property type="match status" value="1"/>
</dbReference>
<dbReference type="InterPro" id="IPR016040">
    <property type="entry name" value="NAD(P)-bd_dom"/>
</dbReference>
<keyword evidence="9" id="KW-1133">Transmembrane helix</keyword>
<evidence type="ECO:0000256" key="2">
    <source>
        <dbReference type="ARBA" id="ARBA00004447"/>
    </source>
</evidence>
<dbReference type="RefSeq" id="WP_146660215.1">
    <property type="nucleotide sequence ID" value="NZ_CP019791.1"/>
</dbReference>
<keyword evidence="13 15" id="KW-0456">Lyase</keyword>
<evidence type="ECO:0000256" key="1">
    <source>
        <dbReference type="ARBA" id="ARBA00001911"/>
    </source>
</evidence>
<comment type="subcellular location">
    <subcellularLocation>
        <location evidence="2">Golgi apparatus</location>
        <location evidence="2">Golgi stack membrane</location>
        <topology evidence="2">Single-pass type II membrane protein</topology>
    </subcellularLocation>
</comment>
<keyword evidence="11" id="KW-0333">Golgi apparatus</keyword>
<evidence type="ECO:0000256" key="6">
    <source>
        <dbReference type="ARBA" id="ARBA00022692"/>
    </source>
</evidence>
<dbReference type="PANTHER" id="PTHR43078">
    <property type="entry name" value="UDP-GLUCURONIC ACID DECARBOXYLASE-RELATED"/>
    <property type="match status" value="1"/>
</dbReference>
<dbReference type="STRING" id="1936003.STSP2_00913"/>
<dbReference type="InterPro" id="IPR036291">
    <property type="entry name" value="NAD(P)-bd_dom_sf"/>
</dbReference>
<dbReference type="GO" id="GO:0005737">
    <property type="term" value="C:cytoplasm"/>
    <property type="evidence" value="ECO:0007669"/>
    <property type="project" value="TreeGrafter"/>
</dbReference>
<comment type="pathway">
    <text evidence="3">Nucleotide-sugar biosynthesis; UDP-alpha-D-xylose biosynthesis; UDP-alpha-D-xylose from UDP-alpha-D-glucuronate: step 1/1.</text>
</comment>
<evidence type="ECO:0000256" key="8">
    <source>
        <dbReference type="ARBA" id="ARBA00022968"/>
    </source>
</evidence>
<organism evidence="15 16">
    <name type="scientific">Anaerohalosphaera lusitana</name>
    <dbReference type="NCBI Taxonomy" id="1936003"/>
    <lineage>
        <taxon>Bacteria</taxon>
        <taxon>Pseudomonadati</taxon>
        <taxon>Planctomycetota</taxon>
        <taxon>Phycisphaerae</taxon>
        <taxon>Sedimentisphaerales</taxon>
        <taxon>Anaerohalosphaeraceae</taxon>
        <taxon>Anaerohalosphaera</taxon>
    </lineage>
</organism>
<evidence type="ECO:0000256" key="11">
    <source>
        <dbReference type="ARBA" id="ARBA00023034"/>
    </source>
</evidence>
<feature type="domain" description="NAD(P)-binding" evidence="14">
    <location>
        <begin position="4"/>
        <end position="311"/>
    </location>
</feature>
<dbReference type="AlphaFoldDB" id="A0A1U9NJ52"/>
<keyword evidence="10" id="KW-0520">NAD</keyword>
<evidence type="ECO:0000256" key="5">
    <source>
        <dbReference type="ARBA" id="ARBA00012290"/>
    </source>
</evidence>
<name>A0A1U9NJ52_9BACT</name>
<proteinExistence type="inferred from homology"/>
<evidence type="ECO:0000256" key="9">
    <source>
        <dbReference type="ARBA" id="ARBA00022989"/>
    </source>
</evidence>
<dbReference type="EC" id="4.1.1.35" evidence="5"/>
<keyword evidence="12" id="KW-0472">Membrane</keyword>
<keyword evidence="7" id="KW-0210">Decarboxylase</keyword>
<evidence type="ECO:0000259" key="14">
    <source>
        <dbReference type="Pfam" id="PF16363"/>
    </source>
</evidence>
<dbReference type="EMBL" id="CP019791">
    <property type="protein sequence ID" value="AQT67764.1"/>
    <property type="molecule type" value="Genomic_DNA"/>
</dbReference>
<evidence type="ECO:0000256" key="4">
    <source>
        <dbReference type="ARBA" id="ARBA00007505"/>
    </source>
</evidence>
<comment type="cofactor">
    <cofactor evidence="1">
        <name>NAD(+)</name>
        <dbReference type="ChEBI" id="CHEBI:57540"/>
    </cofactor>
</comment>
<dbReference type="InterPro" id="IPR044516">
    <property type="entry name" value="UXS-like"/>
</dbReference>
<evidence type="ECO:0000256" key="10">
    <source>
        <dbReference type="ARBA" id="ARBA00023027"/>
    </source>
</evidence>
<comment type="similarity">
    <text evidence="4">Belongs to the NAD(P)-dependent epimerase/dehydratase family. UDP-glucuronic acid decarboxylase subfamily.</text>
</comment>
<dbReference type="Gene3D" id="3.40.50.720">
    <property type="entry name" value="NAD(P)-binding Rossmann-like Domain"/>
    <property type="match status" value="1"/>
</dbReference>
<dbReference type="GO" id="GO:0033320">
    <property type="term" value="P:UDP-D-xylose biosynthetic process"/>
    <property type="evidence" value="ECO:0007669"/>
    <property type="project" value="UniProtKB-UniPathway"/>
</dbReference>
<gene>
    <name evidence="15" type="primary">strE_1</name>
    <name evidence="15" type="ORF">STSP2_00913</name>
</gene>
<keyword evidence="8" id="KW-0735">Signal-anchor</keyword>
<sequence length="333" mass="36739">MKALITGGAGFIGSHLAEKLVQQQHSVTVVDDLSTGRAQNLAKLHAGPDFEFVKANACDADLMAPLIESCDIVFHLAAAVGVKLIVEKPVHTIQTNIHGTETILDLASKHRKKVLITSTSEVYGKSEKVPFREEDDTVLGSTMFSRWSYACSKAIDEFLALAYHDQFGLEVIITRLFNTIGPRQVGQYGMVVPRFVQAALANEPINIYGTGKQTRCFTYVGDVVDALIALVTTEGTEGRVYNIGSTEEVTIEELANMIIARTNSSSRKNYIPYQKAYGRPFDDMLRRVPSLERIRRTIGYQPDTDLNQTLDSVIKWCKANPLPGNPNDLSSQT</sequence>
<dbReference type="GO" id="GO:0042732">
    <property type="term" value="P:D-xylose metabolic process"/>
    <property type="evidence" value="ECO:0007669"/>
    <property type="project" value="InterPro"/>
</dbReference>
<evidence type="ECO:0000256" key="12">
    <source>
        <dbReference type="ARBA" id="ARBA00023136"/>
    </source>
</evidence>
<dbReference type="GO" id="GO:0070403">
    <property type="term" value="F:NAD+ binding"/>
    <property type="evidence" value="ECO:0007669"/>
    <property type="project" value="InterPro"/>
</dbReference>
<evidence type="ECO:0000313" key="16">
    <source>
        <dbReference type="Proteomes" id="UP000189674"/>
    </source>
</evidence>
<evidence type="ECO:0000256" key="13">
    <source>
        <dbReference type="ARBA" id="ARBA00023239"/>
    </source>
</evidence>
<protein>
    <recommendedName>
        <fullName evidence="5">UDP-glucuronate decarboxylase</fullName>
        <ecNumber evidence="5">4.1.1.35</ecNumber>
    </recommendedName>
</protein>
<keyword evidence="16" id="KW-1185">Reference proteome</keyword>
<evidence type="ECO:0000256" key="7">
    <source>
        <dbReference type="ARBA" id="ARBA00022793"/>
    </source>
</evidence>
<evidence type="ECO:0000313" key="15">
    <source>
        <dbReference type="EMBL" id="AQT67764.1"/>
    </source>
</evidence>
<dbReference type="SUPFAM" id="SSF51735">
    <property type="entry name" value="NAD(P)-binding Rossmann-fold domains"/>
    <property type="match status" value="1"/>
</dbReference>
<dbReference type="PANTHER" id="PTHR43078:SF6">
    <property type="entry name" value="UDP-GLUCURONIC ACID DECARBOXYLASE 1"/>
    <property type="match status" value="1"/>
</dbReference>
<dbReference type="OrthoDB" id="258549at2"/>
<dbReference type="KEGG" id="alus:STSP2_00913"/>
<evidence type="ECO:0000256" key="3">
    <source>
        <dbReference type="ARBA" id="ARBA00005100"/>
    </source>
</evidence>
<reference evidence="16" key="1">
    <citation type="submission" date="2017-02" db="EMBL/GenBank/DDBJ databases">
        <title>Comparative genomics and description of representatives of a novel lineage of planctomycetes thriving in anoxic sediments.</title>
        <authorList>
            <person name="Spring S."/>
            <person name="Bunk B."/>
            <person name="Sproer C."/>
        </authorList>
    </citation>
    <scope>NUCLEOTIDE SEQUENCE [LARGE SCALE GENOMIC DNA]</scope>
    <source>
        <strain evidence="16">ST-NAGAB-D1</strain>
    </source>
</reference>
<dbReference type="Proteomes" id="UP000189674">
    <property type="component" value="Chromosome"/>
</dbReference>